<dbReference type="RefSeq" id="WP_337697838.1">
    <property type="nucleotide sequence ID" value="NZ_JBBEGN010000020.1"/>
</dbReference>
<accession>A0ABU8MWF7</accession>
<proteinExistence type="predicted"/>
<reference evidence="2 3" key="1">
    <citation type="submission" date="2024-03" db="EMBL/GenBank/DDBJ databases">
        <title>Actinomycetospora sp. OC33-EN08, a novel actinomycete isolated from wild orchid (Aerides multiflora).</title>
        <authorList>
            <person name="Suriyachadkun C."/>
        </authorList>
    </citation>
    <scope>NUCLEOTIDE SEQUENCE [LARGE SCALE GENOMIC DNA]</scope>
    <source>
        <strain evidence="2 3">OC33-EN08</strain>
    </source>
</reference>
<dbReference type="EMBL" id="JBBEGN010000020">
    <property type="protein sequence ID" value="MEJ2871273.1"/>
    <property type="molecule type" value="Genomic_DNA"/>
</dbReference>
<evidence type="ECO:0000259" key="1">
    <source>
        <dbReference type="PROSITE" id="PS51725"/>
    </source>
</evidence>
<feature type="domain" description="ABM" evidence="1">
    <location>
        <begin position="2"/>
        <end position="93"/>
    </location>
</feature>
<dbReference type="Pfam" id="PF03992">
    <property type="entry name" value="ABM"/>
    <property type="match status" value="1"/>
</dbReference>
<dbReference type="PROSITE" id="PS51725">
    <property type="entry name" value="ABM"/>
    <property type="match status" value="1"/>
</dbReference>
<dbReference type="SUPFAM" id="SSF54909">
    <property type="entry name" value="Dimeric alpha+beta barrel"/>
    <property type="match status" value="1"/>
</dbReference>
<dbReference type="Gene3D" id="3.30.70.100">
    <property type="match status" value="1"/>
</dbReference>
<keyword evidence="2" id="KW-0560">Oxidoreductase</keyword>
<dbReference type="InterPro" id="IPR007138">
    <property type="entry name" value="ABM_dom"/>
</dbReference>
<evidence type="ECO:0000313" key="3">
    <source>
        <dbReference type="Proteomes" id="UP001385809"/>
    </source>
</evidence>
<organism evidence="2 3">
    <name type="scientific">Actinomycetospora aurantiaca</name>
    <dbReference type="NCBI Taxonomy" id="3129233"/>
    <lineage>
        <taxon>Bacteria</taxon>
        <taxon>Bacillati</taxon>
        <taxon>Actinomycetota</taxon>
        <taxon>Actinomycetes</taxon>
        <taxon>Pseudonocardiales</taxon>
        <taxon>Pseudonocardiaceae</taxon>
        <taxon>Actinomycetospora</taxon>
    </lineage>
</organism>
<keyword evidence="3" id="KW-1185">Reference proteome</keyword>
<dbReference type="Proteomes" id="UP001385809">
    <property type="component" value="Unassembled WGS sequence"/>
</dbReference>
<protein>
    <submittedName>
        <fullName evidence="2">Antibiotic biosynthesis monooxygenase family protein</fullName>
    </submittedName>
</protein>
<comment type="caution">
    <text evidence="2">The sequence shown here is derived from an EMBL/GenBank/DDBJ whole genome shotgun (WGS) entry which is preliminary data.</text>
</comment>
<name>A0ABU8MWF7_9PSEU</name>
<keyword evidence="2" id="KW-0503">Monooxygenase</keyword>
<sequence length="93" mass="10498">MLIIAGYITVPPEDRDQAVATFADLVRRAREAPGCLDVAITADSVDPGRINNVERWRSWEDVDAWRAQARAPEVTILTDHVRMYDASNERSPF</sequence>
<gene>
    <name evidence="2" type="ORF">WCD74_26180</name>
</gene>
<dbReference type="GO" id="GO:0004497">
    <property type="term" value="F:monooxygenase activity"/>
    <property type="evidence" value="ECO:0007669"/>
    <property type="project" value="UniProtKB-KW"/>
</dbReference>
<evidence type="ECO:0000313" key="2">
    <source>
        <dbReference type="EMBL" id="MEJ2871273.1"/>
    </source>
</evidence>
<dbReference type="InterPro" id="IPR011008">
    <property type="entry name" value="Dimeric_a/b-barrel"/>
</dbReference>